<dbReference type="Pfam" id="PF00005">
    <property type="entry name" value="ABC_tran"/>
    <property type="match status" value="1"/>
</dbReference>
<dbReference type="PROSITE" id="PS50893">
    <property type="entry name" value="ABC_TRANSPORTER_2"/>
    <property type="match status" value="1"/>
</dbReference>
<keyword evidence="3 5" id="KW-0067">ATP-binding</keyword>
<name>A0A842JIQ1_9ACTN</name>
<dbReference type="GO" id="GO:0022857">
    <property type="term" value="F:transmembrane transporter activity"/>
    <property type="evidence" value="ECO:0007669"/>
    <property type="project" value="TreeGrafter"/>
</dbReference>
<proteinExistence type="predicted"/>
<evidence type="ECO:0000313" key="6">
    <source>
        <dbReference type="Proteomes" id="UP000587396"/>
    </source>
</evidence>
<dbReference type="GO" id="GO:0005886">
    <property type="term" value="C:plasma membrane"/>
    <property type="evidence" value="ECO:0007669"/>
    <property type="project" value="TreeGrafter"/>
</dbReference>
<keyword evidence="1" id="KW-0813">Transport</keyword>
<gene>
    <name evidence="5" type="ORF">H7313_07125</name>
</gene>
<dbReference type="CDD" id="cd03255">
    <property type="entry name" value="ABC_MJ0796_LolCDE_FtsE"/>
    <property type="match status" value="1"/>
</dbReference>
<dbReference type="InterPro" id="IPR003439">
    <property type="entry name" value="ABC_transporter-like_ATP-bd"/>
</dbReference>
<comment type="caution">
    <text evidence="5">The sequence shown here is derived from an EMBL/GenBank/DDBJ whole genome shotgun (WGS) entry which is preliminary data.</text>
</comment>
<evidence type="ECO:0000313" key="5">
    <source>
        <dbReference type="EMBL" id="MBC2889119.1"/>
    </source>
</evidence>
<sequence>MPTGKHAGQPSPTVVEVRNVSKRYGVQGGKRSDASVTQALDRVSFAVGSGEFVGIMGPSGSGKSTLLNCLATIDAPTSGQIVVDGRDVTALRGRELSAFRRDELGFVFQDANLLDTLTAYENIALALTIQKVPARDTDARVRAAAAQLGIADVLGKHPYQMSGGQKQRVAAARATVTNPSLVLADEPTGALDSKSAVQLLESLAYLNELGSTILMVTHDATSASYCGRIVFIKDGRLYGELRRQGAARSVFYHKIADVVADMGGEGEEAAHAC</sequence>
<dbReference type="EMBL" id="JACMSE010000004">
    <property type="protein sequence ID" value="MBC2889119.1"/>
    <property type="molecule type" value="Genomic_DNA"/>
</dbReference>
<keyword evidence="6" id="KW-1185">Reference proteome</keyword>
<keyword evidence="2" id="KW-0547">Nucleotide-binding</keyword>
<dbReference type="InterPro" id="IPR027417">
    <property type="entry name" value="P-loop_NTPase"/>
</dbReference>
<evidence type="ECO:0000259" key="4">
    <source>
        <dbReference type="PROSITE" id="PS50893"/>
    </source>
</evidence>
<evidence type="ECO:0000256" key="2">
    <source>
        <dbReference type="ARBA" id="ARBA00022741"/>
    </source>
</evidence>
<accession>A0A842JIQ1</accession>
<dbReference type="Proteomes" id="UP000587396">
    <property type="component" value="Unassembled WGS sequence"/>
</dbReference>
<dbReference type="AlphaFoldDB" id="A0A842JIQ1"/>
<dbReference type="SMART" id="SM00382">
    <property type="entry name" value="AAA"/>
    <property type="match status" value="1"/>
</dbReference>
<dbReference type="Gene3D" id="3.40.50.300">
    <property type="entry name" value="P-loop containing nucleotide triphosphate hydrolases"/>
    <property type="match status" value="1"/>
</dbReference>
<dbReference type="FunFam" id="3.40.50.300:FF:000032">
    <property type="entry name" value="Export ABC transporter ATP-binding protein"/>
    <property type="match status" value="1"/>
</dbReference>
<dbReference type="PANTHER" id="PTHR24220:SF674">
    <property type="entry name" value="BACITRACIN EXPORT ATP-BINDING PROTEIN BCEA"/>
    <property type="match status" value="1"/>
</dbReference>
<dbReference type="InterPro" id="IPR015854">
    <property type="entry name" value="ABC_transpr_LolD-like"/>
</dbReference>
<dbReference type="SUPFAM" id="SSF52540">
    <property type="entry name" value="P-loop containing nucleoside triphosphate hydrolases"/>
    <property type="match status" value="1"/>
</dbReference>
<dbReference type="GO" id="GO:0005524">
    <property type="term" value="F:ATP binding"/>
    <property type="evidence" value="ECO:0007669"/>
    <property type="project" value="UniProtKB-KW"/>
</dbReference>
<organism evidence="5 6">
    <name type="scientific">Gordonibacter massiliensis</name>
    <name type="common">ex Traore et al. 2017</name>
    <dbReference type="NCBI Taxonomy" id="1841863"/>
    <lineage>
        <taxon>Bacteria</taxon>
        <taxon>Bacillati</taxon>
        <taxon>Actinomycetota</taxon>
        <taxon>Coriobacteriia</taxon>
        <taxon>Eggerthellales</taxon>
        <taxon>Eggerthellaceae</taxon>
        <taxon>Gordonibacter</taxon>
    </lineage>
</organism>
<dbReference type="PANTHER" id="PTHR24220">
    <property type="entry name" value="IMPORT ATP-BINDING PROTEIN"/>
    <property type="match status" value="1"/>
</dbReference>
<protein>
    <submittedName>
        <fullName evidence="5">ABC transporter ATP-binding protein</fullName>
    </submittedName>
</protein>
<dbReference type="RefSeq" id="WP_185905004.1">
    <property type="nucleotide sequence ID" value="NZ_JACMSE010000004.1"/>
</dbReference>
<dbReference type="GO" id="GO:0016887">
    <property type="term" value="F:ATP hydrolysis activity"/>
    <property type="evidence" value="ECO:0007669"/>
    <property type="project" value="InterPro"/>
</dbReference>
<dbReference type="InterPro" id="IPR017911">
    <property type="entry name" value="MacB-like_ATP-bd"/>
</dbReference>
<dbReference type="GO" id="GO:0098796">
    <property type="term" value="C:membrane protein complex"/>
    <property type="evidence" value="ECO:0007669"/>
    <property type="project" value="UniProtKB-ARBA"/>
</dbReference>
<evidence type="ECO:0000256" key="3">
    <source>
        <dbReference type="ARBA" id="ARBA00022840"/>
    </source>
</evidence>
<reference evidence="5 6" key="1">
    <citation type="submission" date="2020-08" db="EMBL/GenBank/DDBJ databases">
        <authorList>
            <person name="Liu C."/>
            <person name="Sun Q."/>
        </authorList>
    </citation>
    <scope>NUCLEOTIDE SEQUENCE [LARGE SCALE GENOMIC DNA]</scope>
    <source>
        <strain evidence="5 6">N22</strain>
    </source>
</reference>
<evidence type="ECO:0000256" key="1">
    <source>
        <dbReference type="ARBA" id="ARBA00022448"/>
    </source>
</evidence>
<dbReference type="InterPro" id="IPR003593">
    <property type="entry name" value="AAA+_ATPase"/>
</dbReference>
<feature type="domain" description="ABC transporter" evidence="4">
    <location>
        <begin position="15"/>
        <end position="259"/>
    </location>
</feature>